<organism evidence="2">
    <name type="scientific">bacterium 19NY03SH02</name>
    <dbReference type="NCBI Taxonomy" id="2920631"/>
    <lineage>
        <taxon>Bacteria</taxon>
    </lineage>
</organism>
<dbReference type="Pfam" id="PF08765">
    <property type="entry name" value="Mor"/>
    <property type="match status" value="1"/>
</dbReference>
<feature type="domain" description="Mor transcription activator" evidence="1">
    <location>
        <begin position="6"/>
        <end position="83"/>
    </location>
</feature>
<protein>
    <recommendedName>
        <fullName evidence="1">Mor transcription activator domain-containing protein</fullName>
    </recommendedName>
</protein>
<dbReference type="InterPro" id="IPR014875">
    <property type="entry name" value="Mor_transcription_activator"/>
</dbReference>
<evidence type="ECO:0000313" key="2">
    <source>
        <dbReference type="EMBL" id="XAG80011.1"/>
    </source>
</evidence>
<dbReference type="EMBL" id="CP095354">
    <property type="protein sequence ID" value="XAG80011.1"/>
    <property type="molecule type" value="Genomic_DNA"/>
</dbReference>
<dbReference type="PANTHER" id="PTHR37812:SF1">
    <property type="entry name" value="MU-LIKE PROPHAGE FLUMU PROTEIN C"/>
    <property type="match status" value="1"/>
</dbReference>
<gene>
    <name evidence="2" type="ORF">MRN14_16345</name>
</gene>
<dbReference type="InterPro" id="IPR009057">
    <property type="entry name" value="Homeodomain-like_sf"/>
</dbReference>
<dbReference type="InterPro" id="IPR052411">
    <property type="entry name" value="c-mor_Regulatory_Protein"/>
</dbReference>
<evidence type="ECO:0000259" key="1">
    <source>
        <dbReference type="Pfam" id="PF08765"/>
    </source>
</evidence>
<sequence>MYESDVLAEHLATLIGCYLGGRDMYIPSGERLNVALRDICIWREFKDNNLEQLCRQYGLSERRVSQIVAEQRTAFVARKQRGLF</sequence>
<reference evidence="2" key="1">
    <citation type="submission" date="2022-03" db="EMBL/GenBank/DDBJ databases">
        <title>Sea Food Isolates.</title>
        <authorList>
            <person name="Li c."/>
        </authorList>
    </citation>
    <scope>NUCLEOTIDE SEQUENCE</scope>
    <source>
        <strain evidence="2">19NY03SH02</strain>
    </source>
</reference>
<dbReference type="Gene3D" id="1.10.10.60">
    <property type="entry name" value="Homeodomain-like"/>
    <property type="match status" value="1"/>
</dbReference>
<name>A0AAU6V073_UNCXX</name>
<dbReference type="PANTHER" id="PTHR37812">
    <property type="entry name" value="MU-LIKE PROPHAGE FLUMU PROTEIN C"/>
    <property type="match status" value="1"/>
</dbReference>
<dbReference type="AlphaFoldDB" id="A0AAU6V073"/>
<accession>A0AAU6V073</accession>
<proteinExistence type="predicted"/>
<dbReference type="SUPFAM" id="SSF46689">
    <property type="entry name" value="Homeodomain-like"/>
    <property type="match status" value="1"/>
</dbReference>